<proteinExistence type="predicted"/>
<keyword evidence="1" id="KW-1185">Reference proteome</keyword>
<dbReference type="AlphaFoldDB" id="A0A915KGG7"/>
<dbReference type="WBParaSite" id="nRc.2.0.1.t37475-RA">
    <property type="protein sequence ID" value="nRc.2.0.1.t37475-RA"/>
    <property type="gene ID" value="nRc.2.0.1.g37475"/>
</dbReference>
<reference evidence="2" key="1">
    <citation type="submission" date="2022-11" db="UniProtKB">
        <authorList>
            <consortium name="WormBaseParasite"/>
        </authorList>
    </citation>
    <scope>IDENTIFICATION</scope>
</reference>
<name>A0A915KGG7_ROMCU</name>
<protein>
    <submittedName>
        <fullName evidence="2">Uncharacterized protein</fullName>
    </submittedName>
</protein>
<evidence type="ECO:0000313" key="2">
    <source>
        <dbReference type="WBParaSite" id="nRc.2.0.1.t37475-RA"/>
    </source>
</evidence>
<organism evidence="1 2">
    <name type="scientific">Romanomermis culicivorax</name>
    <name type="common">Nematode worm</name>
    <dbReference type="NCBI Taxonomy" id="13658"/>
    <lineage>
        <taxon>Eukaryota</taxon>
        <taxon>Metazoa</taxon>
        <taxon>Ecdysozoa</taxon>
        <taxon>Nematoda</taxon>
        <taxon>Enoplea</taxon>
        <taxon>Dorylaimia</taxon>
        <taxon>Mermithida</taxon>
        <taxon>Mermithoidea</taxon>
        <taxon>Mermithidae</taxon>
        <taxon>Romanomermis</taxon>
    </lineage>
</organism>
<evidence type="ECO:0000313" key="1">
    <source>
        <dbReference type="Proteomes" id="UP000887565"/>
    </source>
</evidence>
<sequence>MLKAALVRGRSSAHHLCCFVESFFRENLKILTDESTEKLNNNFKKKIFFLNFAAFNEQYETLNFVRRLDKKGYIVM</sequence>
<accession>A0A915KGG7</accession>
<dbReference type="Proteomes" id="UP000887565">
    <property type="component" value="Unplaced"/>
</dbReference>